<dbReference type="Proteomes" id="UP000807504">
    <property type="component" value="Unassembled WGS sequence"/>
</dbReference>
<dbReference type="AlphaFoldDB" id="A0A8T0EV18"/>
<gene>
    <name evidence="2" type="ORF">HNY73_012490</name>
</gene>
<feature type="transmembrane region" description="Helical" evidence="1">
    <location>
        <begin position="221"/>
        <end position="246"/>
    </location>
</feature>
<reference evidence="2" key="2">
    <citation type="submission" date="2020-06" db="EMBL/GenBank/DDBJ databases">
        <authorList>
            <person name="Sheffer M."/>
        </authorList>
    </citation>
    <scope>NUCLEOTIDE SEQUENCE</scope>
</reference>
<feature type="transmembrane region" description="Helical" evidence="1">
    <location>
        <begin position="108"/>
        <end position="131"/>
    </location>
</feature>
<dbReference type="InterPro" id="IPR052728">
    <property type="entry name" value="O2_lipid_transport_reg"/>
</dbReference>
<keyword evidence="1" id="KW-1133">Transmembrane helix</keyword>
<evidence type="ECO:0000313" key="2">
    <source>
        <dbReference type="EMBL" id="KAF8782166.1"/>
    </source>
</evidence>
<dbReference type="PANTHER" id="PTHR11161:SF0">
    <property type="entry name" value="O-ACYLTRANSFERASE LIKE PROTEIN"/>
    <property type="match status" value="1"/>
</dbReference>
<comment type="caution">
    <text evidence="2">The sequence shown here is derived from an EMBL/GenBank/DDBJ whole genome shotgun (WGS) entry which is preliminary data.</text>
</comment>
<organism evidence="2 3">
    <name type="scientific">Argiope bruennichi</name>
    <name type="common">Wasp spider</name>
    <name type="synonym">Aranea bruennichi</name>
    <dbReference type="NCBI Taxonomy" id="94029"/>
    <lineage>
        <taxon>Eukaryota</taxon>
        <taxon>Metazoa</taxon>
        <taxon>Ecdysozoa</taxon>
        <taxon>Arthropoda</taxon>
        <taxon>Chelicerata</taxon>
        <taxon>Arachnida</taxon>
        <taxon>Araneae</taxon>
        <taxon>Araneomorphae</taxon>
        <taxon>Entelegynae</taxon>
        <taxon>Araneoidea</taxon>
        <taxon>Araneidae</taxon>
        <taxon>Argiope</taxon>
    </lineage>
</organism>
<keyword evidence="1" id="KW-0812">Transmembrane</keyword>
<dbReference type="PANTHER" id="PTHR11161">
    <property type="entry name" value="O-ACYLTRANSFERASE"/>
    <property type="match status" value="1"/>
</dbReference>
<keyword evidence="3" id="KW-1185">Reference proteome</keyword>
<name>A0A8T0EV18_ARGBR</name>
<evidence type="ECO:0000313" key="3">
    <source>
        <dbReference type="Proteomes" id="UP000807504"/>
    </source>
</evidence>
<reference evidence="2" key="1">
    <citation type="journal article" date="2020" name="bioRxiv">
        <title>Chromosome-level reference genome of the European wasp spider Argiope bruennichi: a resource for studies on range expansion and evolutionary adaptation.</title>
        <authorList>
            <person name="Sheffer M.M."/>
            <person name="Hoppe A."/>
            <person name="Krehenwinkel H."/>
            <person name="Uhl G."/>
            <person name="Kuss A.W."/>
            <person name="Jensen L."/>
            <person name="Jensen C."/>
            <person name="Gillespie R.G."/>
            <person name="Hoff K.J."/>
            <person name="Prost S."/>
        </authorList>
    </citation>
    <scope>NUCLEOTIDE SEQUENCE</scope>
</reference>
<feature type="transmembrane region" description="Helical" evidence="1">
    <location>
        <begin position="180"/>
        <end position="201"/>
    </location>
</feature>
<feature type="transmembrane region" description="Helical" evidence="1">
    <location>
        <begin position="30"/>
        <end position="52"/>
    </location>
</feature>
<proteinExistence type="predicted"/>
<dbReference type="EMBL" id="JABXBU010001863">
    <property type="protein sequence ID" value="KAF8782166.1"/>
    <property type="molecule type" value="Genomic_DNA"/>
</dbReference>
<evidence type="ECO:0000256" key="1">
    <source>
        <dbReference type="SAM" id="Phobius"/>
    </source>
</evidence>
<keyword evidence="1" id="KW-0472">Membrane</keyword>
<feature type="transmembrane region" description="Helical" evidence="1">
    <location>
        <begin position="72"/>
        <end position="96"/>
    </location>
</feature>
<sequence length="319" mass="36384">MNSLCEVFNSAYKFTYENVMAIYDTKSTTVGVFVNCIIIMGSSIAIAMVTLMNDLPPSPAFYFLSFVNIKSIWQKVFIQAYDHVGPFCVGILLGFFLTRYEKVKLSKIAVCVGWFFAAGLSLTVLCGLYGYHDGETMEMTLSATYASVHRSVWSLGMAWIIFACYYGYGGIVNTILSWKYLIPLDRLAVLFYVLHPLILFLREGQLREKIYMGHLDQAVYATAYIVFTVVLSAICYVTCAAPFMFFEKKLWYEPEPTPMITDTENPSEKIKRCMSEKPHSSTSVLDELENPKLKDCIRDKIETQKKRLKFFRQSVTITP</sequence>
<feature type="transmembrane region" description="Helical" evidence="1">
    <location>
        <begin position="151"/>
        <end position="168"/>
    </location>
</feature>
<protein>
    <submittedName>
        <fullName evidence="2">Nose resistant to fluoxetine protein 6 like protein</fullName>
    </submittedName>
</protein>
<accession>A0A8T0EV18</accession>